<evidence type="ECO:0000313" key="9">
    <source>
        <dbReference type="RefSeq" id="XP_018485383.2"/>
    </source>
</evidence>
<dbReference type="GO" id="GO:0043161">
    <property type="term" value="P:proteasome-mediated ubiquitin-dependent protein catabolic process"/>
    <property type="evidence" value="ECO:0007669"/>
    <property type="project" value="TreeGrafter"/>
</dbReference>
<dbReference type="KEGG" id="rsz:108856142"/>
<gene>
    <name evidence="9" type="primary">LOC108856142</name>
</gene>
<evidence type="ECO:0000256" key="1">
    <source>
        <dbReference type="ARBA" id="ARBA00022723"/>
    </source>
</evidence>
<evidence type="ECO:0000256" key="4">
    <source>
        <dbReference type="PROSITE-ProRule" id="PRU00228"/>
    </source>
</evidence>
<dbReference type="InterPro" id="IPR000433">
    <property type="entry name" value="Znf_ZZ"/>
</dbReference>
<feature type="region of interest" description="Disordered" evidence="5">
    <location>
        <begin position="354"/>
        <end position="389"/>
    </location>
</feature>
<feature type="domain" description="RING-type" evidence="6">
    <location>
        <begin position="21"/>
        <end position="61"/>
    </location>
</feature>
<evidence type="ECO:0000313" key="8">
    <source>
        <dbReference type="Proteomes" id="UP000504610"/>
    </source>
</evidence>
<dbReference type="InterPro" id="IPR001841">
    <property type="entry name" value="Znf_RING"/>
</dbReference>
<dbReference type="PROSITE" id="PS50089">
    <property type="entry name" value="ZF_RING_2"/>
    <property type="match status" value="2"/>
</dbReference>
<evidence type="ECO:0000259" key="6">
    <source>
        <dbReference type="PROSITE" id="PS50089"/>
    </source>
</evidence>
<dbReference type="FunFam" id="3.30.40.10:FF:000489">
    <property type="entry name" value="E3 ubiquitin-protein ligase PRT1"/>
    <property type="match status" value="1"/>
</dbReference>
<feature type="region of interest" description="Disordered" evidence="5">
    <location>
        <begin position="230"/>
        <end position="262"/>
    </location>
</feature>
<dbReference type="OrthoDB" id="6270329at2759"/>
<keyword evidence="2 4" id="KW-0863">Zinc-finger</keyword>
<feature type="domain" description="ZZ-type" evidence="7">
    <location>
        <begin position="275"/>
        <end position="339"/>
    </location>
</feature>
<dbReference type="PROSITE" id="PS50135">
    <property type="entry name" value="ZF_ZZ_2"/>
    <property type="match status" value="1"/>
</dbReference>
<evidence type="ECO:0000256" key="3">
    <source>
        <dbReference type="ARBA" id="ARBA00022833"/>
    </source>
</evidence>
<dbReference type="SMART" id="SM00291">
    <property type="entry name" value="ZnF_ZZ"/>
    <property type="match status" value="1"/>
</dbReference>
<dbReference type="SUPFAM" id="SSF57850">
    <property type="entry name" value="RING/U-box"/>
    <property type="match status" value="3"/>
</dbReference>
<dbReference type="PROSITE" id="PS00518">
    <property type="entry name" value="ZF_RING_1"/>
    <property type="match status" value="1"/>
</dbReference>
<dbReference type="GO" id="GO:0008270">
    <property type="term" value="F:zinc ion binding"/>
    <property type="evidence" value="ECO:0007669"/>
    <property type="project" value="UniProtKB-KW"/>
</dbReference>
<keyword evidence="8" id="KW-1185">Reference proteome</keyword>
<dbReference type="InterPro" id="IPR017907">
    <property type="entry name" value="Znf_RING_CS"/>
</dbReference>
<name>A0A6J0NNX7_RAPSA</name>
<keyword evidence="1" id="KW-0479">Metal-binding</keyword>
<dbReference type="InterPro" id="IPR027370">
    <property type="entry name" value="Znf-RING_euk"/>
</dbReference>
<dbReference type="Gene3D" id="3.30.60.90">
    <property type="match status" value="1"/>
</dbReference>
<evidence type="ECO:0000256" key="2">
    <source>
        <dbReference type="ARBA" id="ARBA00022771"/>
    </source>
</evidence>
<feature type="compositionally biased region" description="Acidic residues" evidence="5">
    <location>
        <begin position="362"/>
        <end position="389"/>
    </location>
</feature>
<dbReference type="Proteomes" id="UP000504610">
    <property type="component" value="Chromosome 5"/>
</dbReference>
<dbReference type="CDD" id="cd02338">
    <property type="entry name" value="ZZ_PCMF_like"/>
    <property type="match status" value="1"/>
</dbReference>
<feature type="region of interest" description="Disordered" evidence="5">
    <location>
        <begin position="107"/>
        <end position="128"/>
    </location>
</feature>
<dbReference type="PANTHER" id="PTHR15898:SF13">
    <property type="entry name" value="BIFUNCTIONAL APOPTOSIS REGULATOR"/>
    <property type="match status" value="1"/>
</dbReference>
<dbReference type="Pfam" id="PF13920">
    <property type="entry name" value="zf-C3HC4_3"/>
    <property type="match status" value="1"/>
</dbReference>
<feature type="domain" description="RING-type" evidence="6">
    <location>
        <begin position="161"/>
        <end position="201"/>
    </location>
</feature>
<dbReference type="Gene3D" id="3.30.40.10">
    <property type="entry name" value="Zinc/RING finger domain, C3HC4 (zinc finger)"/>
    <property type="match status" value="2"/>
</dbReference>
<dbReference type="SMART" id="SM00184">
    <property type="entry name" value="RING"/>
    <property type="match status" value="2"/>
</dbReference>
<sequence>MEDVTMKNADLHEEISDKFLCCVCLELLYKPIVLSCGHLSCFWCVHKSMNELRESHCPICRDPYVHFPAVCQKLHFLLKKIYPLAHHKREEQVLKEEQELECFSPQIDEPKPKEASVSSGDEQKVEKCSNNAGSLLSSEEPRDAKALDENNKQISKDDLLCLACKELLVRPVVLNCGHVYCEGCVVDMFQEGEKIKCQECHISDPRGFPKVCLVLEQLLEENFPQEYNSRRSGIQKSIPQTSKGNSQSSHKEGPSVSGENNNDLPWWANPASNVHIGAGCDCCGVYPIIGERYRCKDCKEEIGYDLCKDCYETPSKVPGRFNQQHTPDHRLELAQVPQFLVNIESIGFLLGPMVSEGVSGEENSDDDDDDDSEEEDVPPPDSNEELMQW</sequence>
<protein>
    <submittedName>
        <fullName evidence="9">E3 ubiquitin-protein ligase PRT1 isoform X2</fullName>
    </submittedName>
</protein>
<dbReference type="GO" id="GO:0061630">
    <property type="term" value="F:ubiquitin protein ligase activity"/>
    <property type="evidence" value="ECO:0007669"/>
    <property type="project" value="TreeGrafter"/>
</dbReference>
<organism evidence="8 9">
    <name type="scientific">Raphanus sativus</name>
    <name type="common">Radish</name>
    <name type="synonym">Raphanus raphanistrum var. sativus</name>
    <dbReference type="NCBI Taxonomy" id="3726"/>
    <lineage>
        <taxon>Eukaryota</taxon>
        <taxon>Viridiplantae</taxon>
        <taxon>Streptophyta</taxon>
        <taxon>Embryophyta</taxon>
        <taxon>Tracheophyta</taxon>
        <taxon>Spermatophyta</taxon>
        <taxon>Magnoliopsida</taxon>
        <taxon>eudicotyledons</taxon>
        <taxon>Gunneridae</taxon>
        <taxon>Pentapetalae</taxon>
        <taxon>rosids</taxon>
        <taxon>malvids</taxon>
        <taxon>Brassicales</taxon>
        <taxon>Brassicaceae</taxon>
        <taxon>Brassiceae</taxon>
        <taxon>Raphanus</taxon>
    </lineage>
</organism>
<dbReference type="InterPro" id="IPR043145">
    <property type="entry name" value="Znf_ZZ_sf"/>
</dbReference>
<dbReference type="AlphaFoldDB" id="A0A6J0NNX7"/>
<dbReference type="FunFam" id="3.30.60.90:FF:000014">
    <property type="entry name" value="E3 ubiquitin-protein ligase PRT1"/>
    <property type="match status" value="1"/>
</dbReference>
<evidence type="ECO:0000256" key="5">
    <source>
        <dbReference type="SAM" id="MobiDB-lite"/>
    </source>
</evidence>
<reference evidence="9" key="2">
    <citation type="submission" date="2025-08" db="UniProtKB">
        <authorList>
            <consortium name="RefSeq"/>
        </authorList>
    </citation>
    <scope>IDENTIFICATION</scope>
    <source>
        <tissue evidence="9">Leaf</tissue>
    </source>
</reference>
<keyword evidence="3" id="KW-0862">Zinc</keyword>
<dbReference type="Pfam" id="PF13445">
    <property type="entry name" value="zf-RING_UBOX"/>
    <property type="match status" value="1"/>
</dbReference>
<dbReference type="RefSeq" id="XP_018485383.2">
    <property type="nucleotide sequence ID" value="XM_018629881.2"/>
</dbReference>
<feature type="compositionally biased region" description="Polar residues" evidence="5">
    <location>
        <begin position="230"/>
        <end position="248"/>
    </location>
</feature>
<dbReference type="GeneID" id="108856142"/>
<dbReference type="Pfam" id="PF00569">
    <property type="entry name" value="ZZ"/>
    <property type="match status" value="1"/>
</dbReference>
<evidence type="ECO:0000259" key="7">
    <source>
        <dbReference type="PROSITE" id="PS50135"/>
    </source>
</evidence>
<dbReference type="PANTHER" id="PTHR15898">
    <property type="entry name" value="BIFUNCTIONAL APOPTOSIS REGULATOR"/>
    <property type="match status" value="1"/>
</dbReference>
<dbReference type="PROSITE" id="PS01357">
    <property type="entry name" value="ZF_ZZ_1"/>
    <property type="match status" value="1"/>
</dbReference>
<accession>A0A6J0NNX7</accession>
<dbReference type="InterPro" id="IPR013083">
    <property type="entry name" value="Znf_RING/FYVE/PHD"/>
</dbReference>
<reference evidence="8" key="1">
    <citation type="journal article" date="2019" name="Database">
        <title>The radish genome database (RadishGD): an integrated information resource for radish genomics.</title>
        <authorList>
            <person name="Yu H.J."/>
            <person name="Baek S."/>
            <person name="Lee Y.J."/>
            <person name="Cho A."/>
            <person name="Mun J.H."/>
        </authorList>
    </citation>
    <scope>NUCLEOTIDE SEQUENCE [LARGE SCALE GENOMIC DNA]</scope>
    <source>
        <strain evidence="8">cv. WK10039</strain>
    </source>
</reference>
<proteinExistence type="predicted"/>